<dbReference type="Gene3D" id="3.40.50.720">
    <property type="entry name" value="NAD(P)-binding Rossmann-like Domain"/>
    <property type="match status" value="1"/>
</dbReference>
<dbReference type="EMBL" id="FNJJ01000008">
    <property type="protein sequence ID" value="SDP95180.1"/>
    <property type="molecule type" value="Genomic_DNA"/>
</dbReference>
<name>A0A1H0WX56_9GAMM</name>
<organism evidence="2 3">
    <name type="scientific">Ectopseudomonas guguanensis</name>
    <dbReference type="NCBI Taxonomy" id="1198456"/>
    <lineage>
        <taxon>Bacteria</taxon>
        <taxon>Pseudomonadati</taxon>
        <taxon>Pseudomonadota</taxon>
        <taxon>Gammaproteobacteria</taxon>
        <taxon>Pseudomonadales</taxon>
        <taxon>Pseudomonadaceae</taxon>
        <taxon>Ectopseudomonas</taxon>
    </lineage>
</organism>
<dbReference type="GeneID" id="300932360"/>
<reference evidence="3" key="1">
    <citation type="submission" date="2016-10" db="EMBL/GenBank/DDBJ databases">
        <authorList>
            <person name="Varghese N."/>
            <person name="Submissions S."/>
        </authorList>
    </citation>
    <scope>NUCLEOTIDE SEQUENCE [LARGE SCALE GENOMIC DNA]</scope>
    <source>
        <strain evidence="3">JCM 18416</strain>
    </source>
</reference>
<dbReference type="PANTHER" id="PTHR43245">
    <property type="entry name" value="BIFUNCTIONAL POLYMYXIN RESISTANCE PROTEIN ARNA"/>
    <property type="match status" value="1"/>
</dbReference>
<dbReference type="RefSeq" id="WP_090431540.1">
    <property type="nucleotide sequence ID" value="NZ_FNJJ01000008.1"/>
</dbReference>
<dbReference type="InterPro" id="IPR050177">
    <property type="entry name" value="Lipid_A_modif_metabolic_enz"/>
</dbReference>
<evidence type="ECO:0000313" key="2">
    <source>
        <dbReference type="EMBL" id="SDP95180.1"/>
    </source>
</evidence>
<evidence type="ECO:0000259" key="1">
    <source>
        <dbReference type="Pfam" id="PF01370"/>
    </source>
</evidence>
<evidence type="ECO:0000313" key="3">
    <source>
        <dbReference type="Proteomes" id="UP000199460"/>
    </source>
</evidence>
<dbReference type="OrthoDB" id="9801056at2"/>
<dbReference type="InterPro" id="IPR001509">
    <property type="entry name" value="Epimerase_deHydtase"/>
</dbReference>
<dbReference type="SUPFAM" id="SSF51735">
    <property type="entry name" value="NAD(P)-binding Rossmann-fold domains"/>
    <property type="match status" value="1"/>
</dbReference>
<accession>A0A1H0WX56</accession>
<dbReference type="AlphaFoldDB" id="A0A1H0WX56"/>
<proteinExistence type="predicted"/>
<keyword evidence="3" id="KW-1185">Reference proteome</keyword>
<dbReference type="Proteomes" id="UP000199460">
    <property type="component" value="Unassembled WGS sequence"/>
</dbReference>
<dbReference type="InterPro" id="IPR036291">
    <property type="entry name" value="NAD(P)-bd_dom_sf"/>
</dbReference>
<feature type="domain" description="NAD-dependent epimerase/dehydratase" evidence="1">
    <location>
        <begin position="3"/>
        <end position="182"/>
    </location>
</feature>
<sequence>MRILITGAAGFIGHQLLDELAIQHPEWTLIAADIRPLDSRGLKANVEPVLLDMGRPAQVRACIAGWKPDAIVHLATVIRPPRDMSEAHLHAIEVGGTQCLVDSAAVNGVRQLIVTSSGAAYGYTPDNAEWIDEQHPLRGHPHFAYARHKLEIEQLLARSRAQHPQLRQLILRPGTILGRRLNNPVSDLFKKHAVLGVRGHDSRFVFIWEQDVVGIIRQGLEQASEGIYNLAGDGALSLAEIAEILGKPYRPLPAMLLAGALRLLKPLGLSQYGPEQLDFLRYRPVLSNQRLKDEFGYQPRYSSREAFFAFLNAQGISYRSGESRP</sequence>
<protein>
    <submittedName>
        <fullName evidence="2">UDP-glucose 4-epimerase</fullName>
    </submittedName>
</protein>
<dbReference type="Pfam" id="PF01370">
    <property type="entry name" value="Epimerase"/>
    <property type="match status" value="1"/>
</dbReference>
<dbReference type="PANTHER" id="PTHR43245:SF52">
    <property type="entry name" value="NAD-DEPENDENT EPIMERASE_DEHYDRATASE"/>
    <property type="match status" value="1"/>
</dbReference>
<gene>
    <name evidence="2" type="ORF">SAMN05216213_108100</name>
</gene>